<organism evidence="1 2">
    <name type="scientific">Pseudorhodoferax aquiterrae</name>
    <dbReference type="NCBI Taxonomy" id="747304"/>
    <lineage>
        <taxon>Bacteria</taxon>
        <taxon>Pseudomonadati</taxon>
        <taxon>Pseudomonadota</taxon>
        <taxon>Betaproteobacteria</taxon>
        <taxon>Burkholderiales</taxon>
        <taxon>Comamonadaceae</taxon>
    </lineage>
</organism>
<proteinExistence type="predicted"/>
<sequence>MVFIRRQSPDAGTTFAYEAANKARLNFNAAGKVSLPIPRGVHISIAFTGSDPPRSR</sequence>
<evidence type="ECO:0000313" key="2">
    <source>
        <dbReference type="Proteomes" id="UP000626210"/>
    </source>
</evidence>
<evidence type="ECO:0000313" key="1">
    <source>
        <dbReference type="EMBL" id="GHC80710.1"/>
    </source>
</evidence>
<reference evidence="2" key="1">
    <citation type="journal article" date="2019" name="Int. J. Syst. Evol. Microbiol.">
        <title>The Global Catalogue of Microorganisms (GCM) 10K type strain sequencing project: providing services to taxonomists for standard genome sequencing and annotation.</title>
        <authorList>
            <consortium name="The Broad Institute Genomics Platform"/>
            <consortium name="The Broad Institute Genome Sequencing Center for Infectious Disease"/>
            <person name="Wu L."/>
            <person name="Ma J."/>
        </authorList>
    </citation>
    <scope>NUCLEOTIDE SEQUENCE [LARGE SCALE GENOMIC DNA]</scope>
    <source>
        <strain evidence="2">KCTC 23314</strain>
    </source>
</reference>
<dbReference type="Proteomes" id="UP000626210">
    <property type="component" value="Unassembled WGS sequence"/>
</dbReference>
<name>A0ABQ3G198_9BURK</name>
<accession>A0ABQ3G198</accession>
<protein>
    <submittedName>
        <fullName evidence="1">Uncharacterized protein</fullName>
    </submittedName>
</protein>
<dbReference type="EMBL" id="BMYK01000005">
    <property type="protein sequence ID" value="GHC80710.1"/>
    <property type="molecule type" value="Genomic_DNA"/>
</dbReference>
<comment type="caution">
    <text evidence="1">The sequence shown here is derived from an EMBL/GenBank/DDBJ whole genome shotgun (WGS) entry which is preliminary data.</text>
</comment>
<gene>
    <name evidence="1" type="ORF">GCM10007320_22580</name>
</gene>
<keyword evidence="2" id="KW-1185">Reference proteome</keyword>